<evidence type="ECO:0000313" key="1">
    <source>
        <dbReference type="EMBL" id="HEA22311.1"/>
    </source>
</evidence>
<dbReference type="SUPFAM" id="SSF110296">
    <property type="entry name" value="Oligoxyloglucan reducing end-specific cellobiohydrolase"/>
    <property type="match status" value="1"/>
</dbReference>
<dbReference type="PANTHER" id="PTHR47199:SF2">
    <property type="entry name" value="PHOTOSYSTEM II STABILITY_ASSEMBLY FACTOR HCF136, CHLOROPLASTIC"/>
    <property type="match status" value="1"/>
</dbReference>
<dbReference type="InterPro" id="IPR015943">
    <property type="entry name" value="WD40/YVTN_repeat-like_dom_sf"/>
</dbReference>
<dbReference type="EMBL" id="DRGL01000055">
    <property type="protein sequence ID" value="HEA22311.1"/>
    <property type="molecule type" value="Genomic_DNA"/>
</dbReference>
<name>A0A831QTD0_9FLAO</name>
<proteinExistence type="predicted"/>
<dbReference type="PANTHER" id="PTHR47199">
    <property type="entry name" value="PHOTOSYSTEM II STABILITY/ASSEMBLY FACTOR HCF136, CHLOROPLASTIC"/>
    <property type="match status" value="1"/>
</dbReference>
<organism evidence="1">
    <name type="scientific">Pricia antarctica</name>
    <dbReference type="NCBI Taxonomy" id="641691"/>
    <lineage>
        <taxon>Bacteria</taxon>
        <taxon>Pseudomonadati</taxon>
        <taxon>Bacteroidota</taxon>
        <taxon>Flavobacteriia</taxon>
        <taxon>Flavobacteriales</taxon>
        <taxon>Flavobacteriaceae</taxon>
        <taxon>Pricia</taxon>
    </lineage>
</organism>
<dbReference type="Proteomes" id="UP000886191">
    <property type="component" value="Unassembled WGS sequence"/>
</dbReference>
<accession>A0A831QTD0</accession>
<dbReference type="PROSITE" id="PS51257">
    <property type="entry name" value="PROKAR_LIPOPROTEIN"/>
    <property type="match status" value="1"/>
</dbReference>
<dbReference type="CDD" id="cd15482">
    <property type="entry name" value="Sialidase_non-viral"/>
    <property type="match status" value="1"/>
</dbReference>
<dbReference type="Gene3D" id="2.130.10.10">
    <property type="entry name" value="YVTN repeat-like/Quinoprotein amine dehydrogenase"/>
    <property type="match status" value="1"/>
</dbReference>
<sequence length="347" mass="37977">MKYFVCIWIVLLSFSCSDDKEKVKPSMPYSSVEIQTIYEDSVSIRAIEIIGNSLAYAGSRGIFGNIDINSGKIRESVQEYDSILPEFRAVAHTASDFFMLSVASPALLYKTGSDGQMQLVYIEEDESVFYDAMTFWNDQEGIAIGDTLDGCLSIIITRDGGNTWNKIACSDLPKGIEGEGAFAASNTNIAVVGDKTWIATTRSRIYYSADKGNTWEIKDTPMVKDGPTQGIYSIAFYDENLGVAIGGDYTEPERNTANKAITADGGKTWQLIADGKDPAYKSCIQFIPNSEGNGLAAIGFTGLSYSEDKGSTWQKLSDDASFYTIRFLNDSTAYAAGKNKIAKLTFR</sequence>
<dbReference type="AlphaFoldDB" id="A0A831QTD0"/>
<protein>
    <submittedName>
        <fullName evidence="1">Oxidoreductase</fullName>
    </submittedName>
</protein>
<gene>
    <name evidence="1" type="ORF">ENH87_15515</name>
</gene>
<comment type="caution">
    <text evidence="1">The sequence shown here is derived from an EMBL/GenBank/DDBJ whole genome shotgun (WGS) entry which is preliminary data.</text>
</comment>
<reference evidence="1" key="1">
    <citation type="journal article" date="2020" name="mSystems">
        <title>Genome- and Community-Level Interaction Insights into Carbon Utilization and Element Cycling Functions of Hydrothermarchaeota in Hydrothermal Sediment.</title>
        <authorList>
            <person name="Zhou Z."/>
            <person name="Liu Y."/>
            <person name="Xu W."/>
            <person name="Pan J."/>
            <person name="Luo Z.H."/>
            <person name="Li M."/>
        </authorList>
    </citation>
    <scope>NUCLEOTIDE SEQUENCE [LARGE SCALE GENOMIC DNA]</scope>
    <source>
        <strain evidence="1">HyVt-345</strain>
    </source>
</reference>